<name>A0A387B4H4_9MICO</name>
<dbReference type="KEGG" id="lyd:D7I47_09910"/>
<evidence type="ECO:0000313" key="2">
    <source>
        <dbReference type="Proteomes" id="UP000278886"/>
    </source>
</evidence>
<dbReference type="AlphaFoldDB" id="A0A387B4H4"/>
<gene>
    <name evidence="1" type="ORF">D7I47_09910</name>
</gene>
<protein>
    <submittedName>
        <fullName evidence="1">Uncharacterized protein</fullName>
    </submittedName>
</protein>
<dbReference type="RefSeq" id="WP_120762891.1">
    <property type="nucleotide sequence ID" value="NZ_CP032630.1"/>
</dbReference>
<evidence type="ECO:0000313" key="1">
    <source>
        <dbReference type="EMBL" id="AYF98544.1"/>
    </source>
</evidence>
<organism evidence="1 2">
    <name type="scientific">Protaetiibacter intestinalis</name>
    <dbReference type="NCBI Taxonomy" id="2419774"/>
    <lineage>
        <taxon>Bacteria</taxon>
        <taxon>Bacillati</taxon>
        <taxon>Actinomycetota</taxon>
        <taxon>Actinomycetes</taxon>
        <taxon>Micrococcales</taxon>
        <taxon>Microbacteriaceae</taxon>
        <taxon>Protaetiibacter</taxon>
    </lineage>
</organism>
<dbReference type="OrthoDB" id="68692at2"/>
<proteinExistence type="predicted"/>
<keyword evidence="2" id="KW-1185">Reference proteome</keyword>
<dbReference type="Proteomes" id="UP000278886">
    <property type="component" value="Chromosome"/>
</dbReference>
<reference evidence="2" key="1">
    <citation type="submission" date="2018-09" db="EMBL/GenBank/DDBJ databases">
        <title>Genome sequencing of strain 2DFWR-13.</title>
        <authorList>
            <person name="Heo J."/>
            <person name="Kim S.-J."/>
            <person name="Kwon S.-W."/>
        </authorList>
    </citation>
    <scope>NUCLEOTIDE SEQUENCE [LARGE SCALE GENOMIC DNA]</scope>
    <source>
        <strain evidence="2">2DFWR-13</strain>
    </source>
</reference>
<dbReference type="EMBL" id="CP032630">
    <property type="protein sequence ID" value="AYF98544.1"/>
    <property type="molecule type" value="Genomic_DNA"/>
</dbReference>
<sequence>MDEWIEHRRGDGERVGWILPVGDGFVAIDLLGRERTGQTDWSSAENALEELGIGYLADLYELRQSDGAWLTVRIAEVSSTRVVVKDDDFGAVGAPQRFHELPLPVGDELRPLGPGARREFRA</sequence>
<accession>A0A387B4H4</accession>